<dbReference type="EMBL" id="ML210528">
    <property type="protein sequence ID" value="TFK17332.1"/>
    <property type="molecule type" value="Genomic_DNA"/>
</dbReference>
<reference evidence="2 3" key="1">
    <citation type="journal article" date="2019" name="Nat. Ecol. Evol.">
        <title>Megaphylogeny resolves global patterns of mushroom evolution.</title>
        <authorList>
            <person name="Varga T."/>
            <person name="Krizsan K."/>
            <person name="Foldi C."/>
            <person name="Dima B."/>
            <person name="Sanchez-Garcia M."/>
            <person name="Sanchez-Ramirez S."/>
            <person name="Szollosi G.J."/>
            <person name="Szarkandi J.G."/>
            <person name="Papp V."/>
            <person name="Albert L."/>
            <person name="Andreopoulos W."/>
            <person name="Angelini C."/>
            <person name="Antonin V."/>
            <person name="Barry K.W."/>
            <person name="Bougher N.L."/>
            <person name="Buchanan P."/>
            <person name="Buyck B."/>
            <person name="Bense V."/>
            <person name="Catcheside P."/>
            <person name="Chovatia M."/>
            <person name="Cooper J."/>
            <person name="Damon W."/>
            <person name="Desjardin D."/>
            <person name="Finy P."/>
            <person name="Geml J."/>
            <person name="Haridas S."/>
            <person name="Hughes K."/>
            <person name="Justo A."/>
            <person name="Karasinski D."/>
            <person name="Kautmanova I."/>
            <person name="Kiss B."/>
            <person name="Kocsube S."/>
            <person name="Kotiranta H."/>
            <person name="LaButti K.M."/>
            <person name="Lechner B.E."/>
            <person name="Liimatainen K."/>
            <person name="Lipzen A."/>
            <person name="Lukacs Z."/>
            <person name="Mihaltcheva S."/>
            <person name="Morgado L.N."/>
            <person name="Niskanen T."/>
            <person name="Noordeloos M.E."/>
            <person name="Ohm R.A."/>
            <person name="Ortiz-Santana B."/>
            <person name="Ovrebo C."/>
            <person name="Racz N."/>
            <person name="Riley R."/>
            <person name="Savchenko A."/>
            <person name="Shiryaev A."/>
            <person name="Soop K."/>
            <person name="Spirin V."/>
            <person name="Szebenyi C."/>
            <person name="Tomsovsky M."/>
            <person name="Tulloss R.E."/>
            <person name="Uehling J."/>
            <person name="Grigoriev I.V."/>
            <person name="Vagvolgyi C."/>
            <person name="Papp T."/>
            <person name="Martin F.M."/>
            <person name="Miettinen O."/>
            <person name="Hibbett D.S."/>
            <person name="Nagy L.G."/>
        </authorList>
    </citation>
    <scope>NUCLEOTIDE SEQUENCE [LARGE SCALE GENOMIC DNA]</scope>
    <source>
        <strain evidence="2 3">CBS 121175</strain>
    </source>
</reference>
<keyword evidence="3" id="KW-1185">Reference proteome</keyword>
<evidence type="ECO:0000313" key="3">
    <source>
        <dbReference type="Proteomes" id="UP000307440"/>
    </source>
</evidence>
<dbReference type="AlphaFoldDB" id="A0A5C3KBV6"/>
<keyword evidence="1" id="KW-1133">Transmembrane helix</keyword>
<keyword evidence="1" id="KW-0472">Membrane</keyword>
<sequence>MERLLQMTYPGQFHQLPDIAHRQTRGMKLFPALFYVVCLVLLSFRLSQFEGVRYSAIVLYLLNHYEGLVNTVRSSSLDGTLSRALSALSDMAAPLAVHYNWNY</sequence>
<feature type="transmembrane region" description="Helical" evidence="1">
    <location>
        <begin position="29"/>
        <end position="46"/>
    </location>
</feature>
<gene>
    <name evidence="2" type="ORF">FA15DRAFT_676140</name>
</gene>
<evidence type="ECO:0000256" key="1">
    <source>
        <dbReference type="SAM" id="Phobius"/>
    </source>
</evidence>
<name>A0A5C3KBV6_COPMA</name>
<keyword evidence="1" id="KW-0812">Transmembrane</keyword>
<protein>
    <submittedName>
        <fullName evidence="2">Uncharacterized protein</fullName>
    </submittedName>
</protein>
<organism evidence="2 3">
    <name type="scientific">Coprinopsis marcescibilis</name>
    <name type="common">Agaric fungus</name>
    <name type="synonym">Psathyrella marcescibilis</name>
    <dbReference type="NCBI Taxonomy" id="230819"/>
    <lineage>
        <taxon>Eukaryota</taxon>
        <taxon>Fungi</taxon>
        <taxon>Dikarya</taxon>
        <taxon>Basidiomycota</taxon>
        <taxon>Agaricomycotina</taxon>
        <taxon>Agaricomycetes</taxon>
        <taxon>Agaricomycetidae</taxon>
        <taxon>Agaricales</taxon>
        <taxon>Agaricineae</taxon>
        <taxon>Psathyrellaceae</taxon>
        <taxon>Coprinopsis</taxon>
    </lineage>
</organism>
<proteinExistence type="predicted"/>
<accession>A0A5C3KBV6</accession>
<dbReference type="Proteomes" id="UP000307440">
    <property type="component" value="Unassembled WGS sequence"/>
</dbReference>
<evidence type="ECO:0000313" key="2">
    <source>
        <dbReference type="EMBL" id="TFK17332.1"/>
    </source>
</evidence>